<name>A0A8S5RPV5_9VIRU</name>
<proteinExistence type="predicted"/>
<protein>
    <submittedName>
        <fullName evidence="1">Uncharacterized protein</fullName>
    </submittedName>
</protein>
<sequence length="65" mass="7716">MFTYTHRNYRIDNYVDLVKEEFGEGTSIQLTYRPTGSRKYTTSNIAEFNDKLEIIRALAENQDYN</sequence>
<organism evidence="1">
    <name type="scientific">virus sp. ctrcb4</name>
    <dbReference type="NCBI Taxonomy" id="2825824"/>
    <lineage>
        <taxon>Viruses</taxon>
    </lineage>
</organism>
<reference evidence="1" key="1">
    <citation type="journal article" date="2021" name="Proc. Natl. Acad. Sci. U.S.A.">
        <title>A Catalog of Tens of Thousands of Viruses from Human Metagenomes Reveals Hidden Associations with Chronic Diseases.</title>
        <authorList>
            <person name="Tisza M.J."/>
            <person name="Buck C.B."/>
        </authorList>
    </citation>
    <scope>NUCLEOTIDE SEQUENCE</scope>
    <source>
        <strain evidence="1">Ctrcb4</strain>
    </source>
</reference>
<evidence type="ECO:0000313" key="1">
    <source>
        <dbReference type="EMBL" id="DAE33186.1"/>
    </source>
</evidence>
<dbReference type="EMBL" id="BK059132">
    <property type="protein sequence ID" value="DAE33186.1"/>
    <property type="molecule type" value="Genomic_DNA"/>
</dbReference>
<accession>A0A8S5RPV5</accession>